<evidence type="ECO:0000313" key="3">
    <source>
        <dbReference type="Proteomes" id="UP000298416"/>
    </source>
</evidence>
<reference evidence="2" key="1">
    <citation type="submission" date="2018-01" db="EMBL/GenBank/DDBJ databases">
        <authorList>
            <person name="Mao J.F."/>
        </authorList>
    </citation>
    <scope>NUCLEOTIDE SEQUENCE</scope>
    <source>
        <strain evidence="2">Huo1</strain>
        <tissue evidence="2">Leaf</tissue>
    </source>
</reference>
<dbReference type="GO" id="GO:0005737">
    <property type="term" value="C:cytoplasm"/>
    <property type="evidence" value="ECO:0007669"/>
    <property type="project" value="TreeGrafter"/>
</dbReference>
<keyword evidence="3" id="KW-1185">Reference proteome</keyword>
<dbReference type="InterPro" id="IPR019453">
    <property type="entry name" value="VPS39/TGFA1_Znf"/>
</dbReference>
<accession>A0A8X8WNM8</accession>
<dbReference type="GO" id="GO:0034058">
    <property type="term" value="P:endosomal vesicle fusion"/>
    <property type="evidence" value="ECO:0007669"/>
    <property type="project" value="TreeGrafter"/>
</dbReference>
<dbReference type="PANTHER" id="PTHR12894:SF43">
    <property type="entry name" value="VACUOLAR SORTING PROTEIN 3"/>
    <property type="match status" value="1"/>
</dbReference>
<reference evidence="2" key="2">
    <citation type="submission" date="2020-08" db="EMBL/GenBank/DDBJ databases">
        <title>Plant Genome Project.</title>
        <authorList>
            <person name="Zhang R.-G."/>
        </authorList>
    </citation>
    <scope>NUCLEOTIDE SEQUENCE</scope>
    <source>
        <strain evidence="2">Huo1</strain>
        <tissue evidence="2">Leaf</tissue>
    </source>
</reference>
<dbReference type="GO" id="GO:0006914">
    <property type="term" value="P:autophagy"/>
    <property type="evidence" value="ECO:0007669"/>
    <property type="project" value="TreeGrafter"/>
</dbReference>
<dbReference type="AlphaFoldDB" id="A0A8X8WNM8"/>
<dbReference type="Proteomes" id="UP000298416">
    <property type="component" value="Unassembled WGS sequence"/>
</dbReference>
<comment type="caution">
    <text evidence="2">The sequence shown here is derived from an EMBL/GenBank/DDBJ whole genome shotgun (WGS) entry which is preliminary data.</text>
</comment>
<gene>
    <name evidence="2" type="ORF">SASPL_139593</name>
</gene>
<dbReference type="InterPro" id="IPR032914">
    <property type="entry name" value="Vam6/VPS39/TRAP1"/>
</dbReference>
<organism evidence="2">
    <name type="scientific">Salvia splendens</name>
    <name type="common">Scarlet sage</name>
    <dbReference type="NCBI Taxonomy" id="180675"/>
    <lineage>
        <taxon>Eukaryota</taxon>
        <taxon>Viridiplantae</taxon>
        <taxon>Streptophyta</taxon>
        <taxon>Embryophyta</taxon>
        <taxon>Tracheophyta</taxon>
        <taxon>Spermatophyta</taxon>
        <taxon>Magnoliopsida</taxon>
        <taxon>eudicotyledons</taxon>
        <taxon>Gunneridae</taxon>
        <taxon>Pentapetalae</taxon>
        <taxon>asterids</taxon>
        <taxon>lamiids</taxon>
        <taxon>Lamiales</taxon>
        <taxon>Lamiaceae</taxon>
        <taxon>Nepetoideae</taxon>
        <taxon>Mentheae</taxon>
        <taxon>Salviinae</taxon>
        <taxon>Salvia</taxon>
        <taxon>Salvia subgen. Calosphace</taxon>
        <taxon>core Calosphace</taxon>
    </lineage>
</organism>
<dbReference type="Pfam" id="PF10367">
    <property type="entry name" value="zf-Vps39_C"/>
    <property type="match status" value="1"/>
</dbReference>
<proteinExistence type="predicted"/>
<evidence type="ECO:0000259" key="1">
    <source>
        <dbReference type="Pfam" id="PF10367"/>
    </source>
</evidence>
<protein>
    <recommendedName>
        <fullName evidence="1">Vacuolar sorting protein 39/Transforming growth factor beta receptor-associated zinc finger domain-containing protein</fullName>
    </recommendedName>
</protein>
<dbReference type="GO" id="GO:0016020">
    <property type="term" value="C:membrane"/>
    <property type="evidence" value="ECO:0007669"/>
    <property type="project" value="TreeGrafter"/>
</dbReference>
<name>A0A8X8WNM8_SALSN</name>
<dbReference type="EMBL" id="PNBA02000015">
    <property type="protein sequence ID" value="KAG6398140.1"/>
    <property type="molecule type" value="Genomic_DNA"/>
</dbReference>
<sequence length="66" mass="7540">MTLGICRRSRLVQINDETTCDSCHARLGTKLFATYPDDAVVCYKCYRRQGDILLKPGWLVTRCNAE</sequence>
<dbReference type="PANTHER" id="PTHR12894">
    <property type="entry name" value="CNH DOMAIN CONTAINING"/>
    <property type="match status" value="1"/>
</dbReference>
<feature type="domain" description="Vacuolar sorting protein 39/Transforming growth factor beta receptor-associated zinc finger" evidence="1">
    <location>
        <begin position="9"/>
        <end position="49"/>
    </location>
</feature>
<evidence type="ECO:0000313" key="2">
    <source>
        <dbReference type="EMBL" id="KAG6398140.1"/>
    </source>
</evidence>